<accession>A0ABR1J6E4</accession>
<keyword evidence="2" id="KW-1185">Reference proteome</keyword>
<dbReference type="Proteomes" id="UP001498398">
    <property type="component" value="Unassembled WGS sequence"/>
</dbReference>
<protein>
    <recommendedName>
        <fullName evidence="3">Transposase</fullName>
    </recommendedName>
</protein>
<sequence length="311" mass="34949">MSNNPQGKNQYHNGTRPSDDVLHAKLLQYASEGLRYTEMISALGDRKLSNLLKQFEIPTARRNSKLLSEDVKQELVHEKLRNDPYHHKGPNTIKSLLHQDLNPLPRSTVRSIQRAYEGPAGPILRAPGMTKRIQRKPLLVLGPGQEMHSDGHEKWTASAIQLGDVGIGVYGFRQHVGHISYLTVIPDARRADAVGHLHLDMIEACGYRIPVQCTVDKGSETGELYAQQVALRAVFSPEEFQDTEKWPAFVAVPSTRNIMVECMWKWLLQFGGREVQDILKEGRTNGIFKIGHPVHRCAVCDIVGRENLTSI</sequence>
<evidence type="ECO:0008006" key="3">
    <source>
        <dbReference type="Google" id="ProtNLM"/>
    </source>
</evidence>
<dbReference type="EMBL" id="JBANRG010000029">
    <property type="protein sequence ID" value="KAK7452143.1"/>
    <property type="molecule type" value="Genomic_DNA"/>
</dbReference>
<comment type="caution">
    <text evidence="1">The sequence shown here is derived from an EMBL/GenBank/DDBJ whole genome shotgun (WGS) entry which is preliminary data.</text>
</comment>
<gene>
    <name evidence="1" type="ORF">VKT23_012248</name>
</gene>
<proteinExistence type="predicted"/>
<name>A0ABR1J6E4_9AGAR</name>
<reference evidence="1 2" key="1">
    <citation type="submission" date="2024-01" db="EMBL/GenBank/DDBJ databases">
        <title>A draft genome for the cacao thread blight pathogen Marasmiellus scandens.</title>
        <authorList>
            <person name="Baruah I.K."/>
            <person name="Leung J."/>
            <person name="Bukari Y."/>
            <person name="Amoako-Attah I."/>
            <person name="Meinhardt L.W."/>
            <person name="Bailey B.A."/>
            <person name="Cohen S.P."/>
        </authorList>
    </citation>
    <scope>NUCLEOTIDE SEQUENCE [LARGE SCALE GENOMIC DNA]</scope>
    <source>
        <strain evidence="1 2">GH-19</strain>
    </source>
</reference>
<organism evidence="1 2">
    <name type="scientific">Marasmiellus scandens</name>
    <dbReference type="NCBI Taxonomy" id="2682957"/>
    <lineage>
        <taxon>Eukaryota</taxon>
        <taxon>Fungi</taxon>
        <taxon>Dikarya</taxon>
        <taxon>Basidiomycota</taxon>
        <taxon>Agaricomycotina</taxon>
        <taxon>Agaricomycetes</taxon>
        <taxon>Agaricomycetidae</taxon>
        <taxon>Agaricales</taxon>
        <taxon>Marasmiineae</taxon>
        <taxon>Omphalotaceae</taxon>
        <taxon>Marasmiellus</taxon>
    </lineage>
</organism>
<evidence type="ECO:0000313" key="2">
    <source>
        <dbReference type="Proteomes" id="UP001498398"/>
    </source>
</evidence>
<evidence type="ECO:0000313" key="1">
    <source>
        <dbReference type="EMBL" id="KAK7452143.1"/>
    </source>
</evidence>